<accession>D7FXV5</accession>
<proteinExistence type="predicted"/>
<evidence type="ECO:0000256" key="1">
    <source>
        <dbReference type="SAM" id="SignalP"/>
    </source>
</evidence>
<dbReference type="Proteomes" id="UP000002630">
    <property type="component" value="Linkage Group LG24"/>
</dbReference>
<feature type="signal peptide" evidence="1">
    <location>
        <begin position="1"/>
        <end position="22"/>
    </location>
</feature>
<sequence>MKTRHSALVIFIVASWVGLAQSWGGGRRAEDKTHTLAWEAFSADMGRGDCTMDSLSEQASVTLPIGQTVTKDEYRLACENSMGDTTVGETSLHDGKLVSIDRVNFSVEAMVTAKATSLKTGFQQDVSYPAAFFMTIDLRTNKLAEVRMYAQNIALLAARGYTMIPSSSYGPVIRPV</sequence>
<dbReference type="EMBL" id="FN648524">
    <property type="protein sequence ID" value="CBJ32368.1"/>
    <property type="molecule type" value="Genomic_DNA"/>
</dbReference>
<dbReference type="AlphaFoldDB" id="D7FXV5"/>
<protein>
    <submittedName>
        <fullName evidence="2">Uncharacterized protein</fullName>
    </submittedName>
</protein>
<evidence type="ECO:0000313" key="2">
    <source>
        <dbReference type="EMBL" id="CBJ32368.1"/>
    </source>
</evidence>
<reference evidence="2 3" key="1">
    <citation type="journal article" date="2010" name="Nature">
        <title>The Ectocarpus genome and the independent evolution of multicellularity in brown algae.</title>
        <authorList>
            <person name="Cock J.M."/>
            <person name="Sterck L."/>
            <person name="Rouze P."/>
            <person name="Scornet D."/>
            <person name="Allen A.E."/>
            <person name="Amoutzias G."/>
            <person name="Anthouard V."/>
            <person name="Artiguenave F."/>
            <person name="Aury J.M."/>
            <person name="Badger J.H."/>
            <person name="Beszteri B."/>
            <person name="Billiau K."/>
            <person name="Bonnet E."/>
            <person name="Bothwell J.H."/>
            <person name="Bowler C."/>
            <person name="Boyen C."/>
            <person name="Brownlee C."/>
            <person name="Carrano C.J."/>
            <person name="Charrier B."/>
            <person name="Cho G.Y."/>
            <person name="Coelho S.M."/>
            <person name="Collen J."/>
            <person name="Corre E."/>
            <person name="Da Silva C."/>
            <person name="Delage L."/>
            <person name="Delaroque N."/>
            <person name="Dittami S.M."/>
            <person name="Doulbeau S."/>
            <person name="Elias M."/>
            <person name="Farnham G."/>
            <person name="Gachon C.M."/>
            <person name="Gschloessl B."/>
            <person name="Heesch S."/>
            <person name="Jabbari K."/>
            <person name="Jubin C."/>
            <person name="Kawai H."/>
            <person name="Kimura K."/>
            <person name="Kloareg B."/>
            <person name="Kupper F.C."/>
            <person name="Lang D."/>
            <person name="Le Bail A."/>
            <person name="Leblanc C."/>
            <person name="Lerouge P."/>
            <person name="Lohr M."/>
            <person name="Lopez P.J."/>
            <person name="Martens C."/>
            <person name="Maumus F."/>
            <person name="Michel G."/>
            <person name="Miranda-Saavedra D."/>
            <person name="Morales J."/>
            <person name="Moreau H."/>
            <person name="Motomura T."/>
            <person name="Nagasato C."/>
            <person name="Napoli C.A."/>
            <person name="Nelson D.R."/>
            <person name="Nyvall-Collen P."/>
            <person name="Peters A.F."/>
            <person name="Pommier C."/>
            <person name="Potin P."/>
            <person name="Poulain J."/>
            <person name="Quesneville H."/>
            <person name="Read B."/>
            <person name="Rensing S.A."/>
            <person name="Ritter A."/>
            <person name="Rousvoal S."/>
            <person name="Samanta M."/>
            <person name="Samson G."/>
            <person name="Schroeder D.C."/>
            <person name="Segurens B."/>
            <person name="Strittmatter M."/>
            <person name="Tonon T."/>
            <person name="Tregear J.W."/>
            <person name="Valentin K."/>
            <person name="von Dassow P."/>
            <person name="Yamagishi T."/>
            <person name="Van de Peer Y."/>
            <person name="Wincker P."/>
        </authorList>
    </citation>
    <scope>NUCLEOTIDE SEQUENCE [LARGE SCALE GENOMIC DNA]</scope>
    <source>
        <strain evidence="3">Ec32 / CCAP1310/4</strain>
    </source>
</reference>
<name>D7FXV5_ECTSI</name>
<evidence type="ECO:0000313" key="3">
    <source>
        <dbReference type="Proteomes" id="UP000002630"/>
    </source>
</evidence>
<organism evidence="2 3">
    <name type="scientific">Ectocarpus siliculosus</name>
    <name type="common">Brown alga</name>
    <name type="synonym">Conferva siliculosa</name>
    <dbReference type="NCBI Taxonomy" id="2880"/>
    <lineage>
        <taxon>Eukaryota</taxon>
        <taxon>Sar</taxon>
        <taxon>Stramenopiles</taxon>
        <taxon>Ochrophyta</taxon>
        <taxon>PX clade</taxon>
        <taxon>Phaeophyceae</taxon>
        <taxon>Ectocarpales</taxon>
        <taxon>Ectocarpaceae</taxon>
        <taxon>Ectocarpus</taxon>
    </lineage>
</organism>
<dbReference type="EMBL" id="FN649749">
    <property type="protein sequence ID" value="CBJ32368.1"/>
    <property type="molecule type" value="Genomic_DNA"/>
</dbReference>
<feature type="chain" id="PRO_5003095589" evidence="1">
    <location>
        <begin position="23"/>
        <end position="176"/>
    </location>
</feature>
<keyword evidence="1" id="KW-0732">Signal</keyword>
<gene>
    <name evidence="2" type="ORF">Esi_0333_0019</name>
</gene>
<dbReference type="InParanoid" id="D7FXV5"/>
<keyword evidence="3" id="KW-1185">Reference proteome</keyword>